<keyword evidence="5" id="KW-0418">Kinase</keyword>
<evidence type="ECO:0000256" key="4">
    <source>
        <dbReference type="ARBA" id="ARBA00022679"/>
    </source>
</evidence>
<evidence type="ECO:0000256" key="8">
    <source>
        <dbReference type="SAM" id="Phobius"/>
    </source>
</evidence>
<dbReference type="CDD" id="cd00075">
    <property type="entry name" value="HATPase"/>
    <property type="match status" value="1"/>
</dbReference>
<dbReference type="SUPFAM" id="SSF55874">
    <property type="entry name" value="ATPase domain of HSP90 chaperone/DNA topoisomerase II/histidine kinase"/>
    <property type="match status" value="1"/>
</dbReference>
<evidence type="ECO:0000256" key="5">
    <source>
        <dbReference type="ARBA" id="ARBA00022777"/>
    </source>
</evidence>
<organism evidence="10 11">
    <name type="scientific">Hyphomicrobium album</name>
    <dbReference type="NCBI Taxonomy" id="2665159"/>
    <lineage>
        <taxon>Bacteria</taxon>
        <taxon>Pseudomonadati</taxon>
        <taxon>Pseudomonadota</taxon>
        <taxon>Alphaproteobacteria</taxon>
        <taxon>Hyphomicrobiales</taxon>
        <taxon>Hyphomicrobiaceae</taxon>
        <taxon>Hyphomicrobium</taxon>
    </lineage>
</organism>
<dbReference type="GO" id="GO:0005886">
    <property type="term" value="C:plasma membrane"/>
    <property type="evidence" value="ECO:0007669"/>
    <property type="project" value="TreeGrafter"/>
</dbReference>
<keyword evidence="8" id="KW-0472">Membrane</keyword>
<evidence type="ECO:0000256" key="6">
    <source>
        <dbReference type="SAM" id="Coils"/>
    </source>
</evidence>
<evidence type="ECO:0000256" key="7">
    <source>
        <dbReference type="SAM" id="MobiDB-lite"/>
    </source>
</evidence>
<dbReference type="RefSeq" id="WP_154740027.1">
    <property type="nucleotide sequence ID" value="NZ_WMBQ01000002.1"/>
</dbReference>
<feature type="transmembrane region" description="Helical" evidence="8">
    <location>
        <begin position="16"/>
        <end position="39"/>
    </location>
</feature>
<dbReference type="Pfam" id="PF02518">
    <property type="entry name" value="HATPase_c"/>
    <property type="match status" value="1"/>
</dbReference>
<dbReference type="GO" id="GO:0000155">
    <property type="term" value="F:phosphorelay sensor kinase activity"/>
    <property type="evidence" value="ECO:0007669"/>
    <property type="project" value="InterPro"/>
</dbReference>
<dbReference type="InterPro" id="IPR003594">
    <property type="entry name" value="HATPase_dom"/>
</dbReference>
<dbReference type="SMART" id="SM00091">
    <property type="entry name" value="PAS"/>
    <property type="match status" value="2"/>
</dbReference>
<dbReference type="AlphaFoldDB" id="A0A6I3KP58"/>
<dbReference type="Proteomes" id="UP000440694">
    <property type="component" value="Unassembled WGS sequence"/>
</dbReference>
<feature type="transmembrane region" description="Helical" evidence="8">
    <location>
        <begin position="51"/>
        <end position="72"/>
    </location>
</feature>
<evidence type="ECO:0000259" key="9">
    <source>
        <dbReference type="PROSITE" id="PS50109"/>
    </source>
</evidence>
<gene>
    <name evidence="10" type="ORF">GIW81_14195</name>
</gene>
<keyword evidence="6" id="KW-0175">Coiled coil</keyword>
<keyword evidence="8" id="KW-0812">Transmembrane</keyword>
<feature type="region of interest" description="Disordered" evidence="7">
    <location>
        <begin position="819"/>
        <end position="842"/>
    </location>
</feature>
<evidence type="ECO:0000256" key="2">
    <source>
        <dbReference type="ARBA" id="ARBA00012438"/>
    </source>
</evidence>
<dbReference type="InterPro" id="IPR004358">
    <property type="entry name" value="Sig_transdc_His_kin-like_C"/>
</dbReference>
<dbReference type="FunFam" id="3.30.565.10:FF:000006">
    <property type="entry name" value="Sensor histidine kinase WalK"/>
    <property type="match status" value="1"/>
</dbReference>
<dbReference type="Gene3D" id="1.10.287.130">
    <property type="match status" value="1"/>
</dbReference>
<evidence type="ECO:0000313" key="10">
    <source>
        <dbReference type="EMBL" id="MTD95486.1"/>
    </source>
</evidence>
<dbReference type="SMART" id="SM00387">
    <property type="entry name" value="HATPase_c"/>
    <property type="match status" value="1"/>
</dbReference>
<keyword evidence="11" id="KW-1185">Reference proteome</keyword>
<dbReference type="PRINTS" id="PR00344">
    <property type="entry name" value="BCTRLSENSOR"/>
</dbReference>
<dbReference type="EC" id="2.7.13.3" evidence="2"/>
<dbReference type="EMBL" id="WMBQ01000002">
    <property type="protein sequence ID" value="MTD95486.1"/>
    <property type="molecule type" value="Genomic_DNA"/>
</dbReference>
<dbReference type="CDD" id="cd00082">
    <property type="entry name" value="HisKA"/>
    <property type="match status" value="1"/>
</dbReference>
<dbReference type="GO" id="GO:0009927">
    <property type="term" value="F:histidine phosphotransfer kinase activity"/>
    <property type="evidence" value="ECO:0007669"/>
    <property type="project" value="TreeGrafter"/>
</dbReference>
<proteinExistence type="predicted"/>
<dbReference type="PROSITE" id="PS51257">
    <property type="entry name" value="PROKAR_LIPOPROTEIN"/>
    <property type="match status" value="1"/>
</dbReference>
<dbReference type="InterPro" id="IPR005467">
    <property type="entry name" value="His_kinase_dom"/>
</dbReference>
<dbReference type="Pfam" id="PF13188">
    <property type="entry name" value="PAS_8"/>
    <property type="match status" value="1"/>
</dbReference>
<dbReference type="Gene3D" id="3.30.450.20">
    <property type="entry name" value="PAS domain"/>
    <property type="match status" value="2"/>
</dbReference>
<dbReference type="Pfam" id="PF12860">
    <property type="entry name" value="PAS_7"/>
    <property type="match status" value="2"/>
</dbReference>
<dbReference type="PANTHER" id="PTHR43047">
    <property type="entry name" value="TWO-COMPONENT HISTIDINE PROTEIN KINASE"/>
    <property type="match status" value="1"/>
</dbReference>
<comment type="catalytic activity">
    <reaction evidence="1">
        <text>ATP + protein L-histidine = ADP + protein N-phospho-L-histidine.</text>
        <dbReference type="EC" id="2.7.13.3"/>
    </reaction>
</comment>
<name>A0A6I3KP58_9HYPH</name>
<dbReference type="PROSITE" id="PS50109">
    <property type="entry name" value="HIS_KIN"/>
    <property type="match status" value="1"/>
</dbReference>
<accession>A0A6I3KP58</accession>
<feature type="coiled-coil region" evidence="6">
    <location>
        <begin position="248"/>
        <end position="275"/>
    </location>
</feature>
<dbReference type="Gene3D" id="3.30.565.10">
    <property type="entry name" value="Histidine kinase-like ATPase, C-terminal domain"/>
    <property type="match status" value="1"/>
</dbReference>
<dbReference type="InterPro" id="IPR000014">
    <property type="entry name" value="PAS"/>
</dbReference>
<dbReference type="SUPFAM" id="SSF55785">
    <property type="entry name" value="PYP-like sensor domain (PAS domain)"/>
    <property type="match status" value="2"/>
</dbReference>
<dbReference type="InterPro" id="IPR036890">
    <property type="entry name" value="HATPase_C_sf"/>
</dbReference>
<comment type="caution">
    <text evidence="10">The sequence shown here is derived from an EMBL/GenBank/DDBJ whole genome shotgun (WGS) entry which is preliminary data.</text>
</comment>
<protein>
    <recommendedName>
        <fullName evidence="2">histidine kinase</fullName>
        <ecNumber evidence="2">2.7.13.3</ecNumber>
    </recommendedName>
</protein>
<sequence>MHAAAGKRLAGKPRELIALAAASLACVLVVAAGIVSGGVLPLPALGDQPAAAAGLLAGLALFAAALIALTVVRAKREERRAVTEATGLKRSLAAADSIIRSEPQVLLFWEQDQPLRVVTHTLRDIPGLPETPDKFLRFGHWLEPASAANLKPAIDTLFSRGQPFNLIVRTASGGHVEAEGRTAGGRAVLRFRDVAGHRDEVARILAQHQRLAREVRASRALLDALPIPVWLRAKDGRLTWVNSAYVRAVEARSRAEVQERQIELLEQRQRRAAARVLARGESYRTRVPLIVGGERRPHDVTVIPFEDATAAAAVDVLAIEKSQGELERQAVPYDRTLDRVATAVAIFNAQQQLVFFNEAYRKLWQLDDAWLKTRPTEGAVLDRLRELGRLPQVVNYSEWKANILAGYGEDPIEDDTWLLPDGRTLQVRPEKRSDGGITYLFVDDTERLAMERDHTALIGVQRETLDSLKEGVALFGTDGRLKLFNLALAEFWQISPRTLAEEPHVDEFIALAHELFDEPQTWSRLSRAVTAFNEVREEFGGQMLRSDGKIIDYVSMPLLDGATLVTFADVTRSRDYERALEERNDALVAADRMKNAFISHVSYELRTPLTNIIGFSDLLGNPHIGVLNEKQQEYLGDISNSSKELLAIIDDILTLATIDAGTMELKQSRVDIPAVIDAAILGVREAAQRARLSLHIGVADGATSFIADEARVRQILFNLLSNAVGFSKPGDTITITCRRDGPMMAFTVEDQGVGIPKDEQWKVFDRFESRSHGSSHRGAGLGLSIVKSLVELHGGNVSLESEPGHGTRVTVRLPVAGRPDKAPLALPQEGPEGSLTASGTRG</sequence>
<evidence type="ECO:0000256" key="3">
    <source>
        <dbReference type="ARBA" id="ARBA00022553"/>
    </source>
</evidence>
<dbReference type="SUPFAM" id="SSF47384">
    <property type="entry name" value="Homodimeric domain of signal transducing histidine kinase"/>
    <property type="match status" value="1"/>
</dbReference>
<reference evidence="10 11" key="1">
    <citation type="submission" date="2019-11" db="EMBL/GenBank/DDBJ databases">
        <title>Identification of a novel strain.</title>
        <authorList>
            <person name="Xu Q."/>
            <person name="Wang G."/>
        </authorList>
    </citation>
    <scope>NUCLEOTIDE SEQUENCE [LARGE SCALE GENOMIC DNA]</scope>
    <source>
        <strain evidence="11">xq</strain>
    </source>
</reference>
<keyword evidence="3" id="KW-0597">Phosphoprotein</keyword>
<dbReference type="SMART" id="SM00388">
    <property type="entry name" value="HisKA"/>
    <property type="match status" value="1"/>
</dbReference>
<dbReference type="InterPro" id="IPR036097">
    <property type="entry name" value="HisK_dim/P_sf"/>
</dbReference>
<feature type="domain" description="Histidine kinase" evidence="9">
    <location>
        <begin position="600"/>
        <end position="817"/>
    </location>
</feature>
<dbReference type="Pfam" id="PF00512">
    <property type="entry name" value="HisKA"/>
    <property type="match status" value="1"/>
</dbReference>
<keyword evidence="8" id="KW-1133">Transmembrane helix</keyword>
<dbReference type="PANTHER" id="PTHR43047:SF72">
    <property type="entry name" value="OSMOSENSING HISTIDINE PROTEIN KINASE SLN1"/>
    <property type="match status" value="1"/>
</dbReference>
<keyword evidence="4" id="KW-0808">Transferase</keyword>
<dbReference type="InterPro" id="IPR003661">
    <property type="entry name" value="HisK_dim/P_dom"/>
</dbReference>
<evidence type="ECO:0000256" key="1">
    <source>
        <dbReference type="ARBA" id="ARBA00000085"/>
    </source>
</evidence>
<evidence type="ECO:0000313" key="11">
    <source>
        <dbReference type="Proteomes" id="UP000440694"/>
    </source>
</evidence>
<dbReference type="InterPro" id="IPR035965">
    <property type="entry name" value="PAS-like_dom_sf"/>
</dbReference>